<dbReference type="InterPro" id="IPR001148">
    <property type="entry name" value="CA_dom"/>
</dbReference>
<name>A0A976FRI4_BRELC</name>
<dbReference type="CDD" id="cd03124">
    <property type="entry name" value="alpha_CA_prokaryotic_like"/>
    <property type="match status" value="1"/>
</dbReference>
<gene>
    <name evidence="9" type="ORF">CCR75_006998</name>
</gene>
<evidence type="ECO:0000256" key="2">
    <source>
        <dbReference type="ARBA" id="ARBA00012925"/>
    </source>
</evidence>
<feature type="chain" id="PRO_5037915196" description="carbonic anhydrase" evidence="7">
    <location>
        <begin position="21"/>
        <end position="268"/>
    </location>
</feature>
<dbReference type="Proteomes" id="UP000294530">
    <property type="component" value="Unassembled WGS sequence"/>
</dbReference>
<sequence>MKFITIVTASIAASAPSVFAQKPSTAWGYHPNTPGMLGLENWANEWNSCGGVRQSPIDIVRTPSCSLNKKFPLQFSGSCSEFNLSEPHEPLQASAVGGDCSVSLNGADYSMLQFHLHAPSEHLVNGKSYDASIHFVHASSDAKALVVVGIFLEISQQSNPWLSPLLDALENVNSTQQTDAVVVQLESYSSLVLEASKGKGVYNYPGSLTTPGCDETADWWVVENPIQISAADFERLHKDLLEYEITNNGSNARPVQPLNQRTIAYYKI</sequence>
<comment type="catalytic activity">
    <reaction evidence="6">
        <text>hydrogencarbonate + H(+) = CO2 + H2O</text>
        <dbReference type="Rhea" id="RHEA:10748"/>
        <dbReference type="ChEBI" id="CHEBI:15377"/>
        <dbReference type="ChEBI" id="CHEBI:15378"/>
        <dbReference type="ChEBI" id="CHEBI:16526"/>
        <dbReference type="ChEBI" id="CHEBI:17544"/>
        <dbReference type="EC" id="4.2.1.1"/>
    </reaction>
</comment>
<evidence type="ECO:0000259" key="8">
    <source>
        <dbReference type="PROSITE" id="PS51144"/>
    </source>
</evidence>
<dbReference type="SUPFAM" id="SSF51069">
    <property type="entry name" value="Carbonic anhydrase"/>
    <property type="match status" value="1"/>
</dbReference>
<dbReference type="InterPro" id="IPR041891">
    <property type="entry name" value="Alpha_CA_prokaryot-like"/>
</dbReference>
<dbReference type="GO" id="GO:0008270">
    <property type="term" value="F:zinc ion binding"/>
    <property type="evidence" value="ECO:0007669"/>
    <property type="project" value="InterPro"/>
</dbReference>
<dbReference type="GeneID" id="94350733"/>
<dbReference type="RefSeq" id="XP_067821172.1">
    <property type="nucleotide sequence ID" value="XM_067965062.1"/>
</dbReference>
<reference evidence="9 10" key="1">
    <citation type="journal article" date="2021" name="Genome Biol.">
        <title>AFLAP: assembly-free linkage analysis pipeline using k-mers from genome sequencing data.</title>
        <authorList>
            <person name="Fletcher K."/>
            <person name="Zhang L."/>
            <person name="Gil J."/>
            <person name="Han R."/>
            <person name="Cavanaugh K."/>
            <person name="Michelmore R."/>
        </authorList>
    </citation>
    <scope>NUCLEOTIDE SEQUENCE [LARGE SCALE GENOMIC DNA]</scope>
    <source>
        <strain evidence="9 10">SF5</strain>
    </source>
</reference>
<organism evidence="9 10">
    <name type="scientific">Bremia lactucae</name>
    <name type="common">Lettuce downy mildew</name>
    <dbReference type="NCBI Taxonomy" id="4779"/>
    <lineage>
        <taxon>Eukaryota</taxon>
        <taxon>Sar</taxon>
        <taxon>Stramenopiles</taxon>
        <taxon>Oomycota</taxon>
        <taxon>Peronosporomycetes</taxon>
        <taxon>Peronosporales</taxon>
        <taxon>Peronosporaceae</taxon>
        <taxon>Bremia</taxon>
    </lineage>
</organism>
<keyword evidence="4" id="KW-0862">Zinc</keyword>
<dbReference type="Pfam" id="PF00194">
    <property type="entry name" value="Carb_anhydrase"/>
    <property type="match status" value="1"/>
</dbReference>
<dbReference type="KEGG" id="blac:94350733"/>
<evidence type="ECO:0000256" key="7">
    <source>
        <dbReference type="SAM" id="SignalP"/>
    </source>
</evidence>
<dbReference type="InterPro" id="IPR023561">
    <property type="entry name" value="Carbonic_anhydrase_a-class"/>
</dbReference>
<feature type="signal peptide" evidence="7">
    <location>
        <begin position="1"/>
        <end position="20"/>
    </location>
</feature>
<comment type="similarity">
    <text evidence="1">Belongs to the alpha-carbonic anhydrase family.</text>
</comment>
<keyword evidence="5" id="KW-0456">Lyase</keyword>
<keyword evidence="3" id="KW-0479">Metal-binding</keyword>
<feature type="domain" description="Alpha-carbonic anhydrase" evidence="8">
    <location>
        <begin position="25"/>
        <end position="267"/>
    </location>
</feature>
<dbReference type="PANTHER" id="PTHR18952:SF265">
    <property type="entry name" value="CARBONIC ANHYDRASE"/>
    <property type="match status" value="1"/>
</dbReference>
<evidence type="ECO:0000256" key="4">
    <source>
        <dbReference type="ARBA" id="ARBA00022833"/>
    </source>
</evidence>
<evidence type="ECO:0000256" key="1">
    <source>
        <dbReference type="ARBA" id="ARBA00010718"/>
    </source>
</evidence>
<proteinExistence type="inferred from homology"/>
<comment type="caution">
    <text evidence="9">The sequence shown here is derived from an EMBL/GenBank/DDBJ whole genome shotgun (WGS) entry which is preliminary data.</text>
</comment>
<dbReference type="PROSITE" id="PS51144">
    <property type="entry name" value="ALPHA_CA_2"/>
    <property type="match status" value="1"/>
</dbReference>
<dbReference type="EC" id="4.2.1.1" evidence="2"/>
<evidence type="ECO:0000256" key="6">
    <source>
        <dbReference type="ARBA" id="ARBA00048348"/>
    </source>
</evidence>
<evidence type="ECO:0000313" key="10">
    <source>
        <dbReference type="Proteomes" id="UP000294530"/>
    </source>
</evidence>
<dbReference type="OrthoDB" id="429145at2759"/>
<evidence type="ECO:0000313" key="9">
    <source>
        <dbReference type="EMBL" id="TDH71673.1"/>
    </source>
</evidence>
<accession>A0A976FRI4</accession>
<dbReference type="InterPro" id="IPR036398">
    <property type="entry name" value="CA_dom_sf"/>
</dbReference>
<dbReference type="GO" id="GO:0004089">
    <property type="term" value="F:carbonate dehydratase activity"/>
    <property type="evidence" value="ECO:0007669"/>
    <property type="project" value="UniProtKB-EC"/>
</dbReference>
<dbReference type="SMART" id="SM01057">
    <property type="entry name" value="Carb_anhydrase"/>
    <property type="match status" value="1"/>
</dbReference>
<keyword evidence="10" id="KW-1185">Reference proteome</keyword>
<protein>
    <recommendedName>
        <fullName evidence="2">carbonic anhydrase</fullName>
        <ecNumber evidence="2">4.2.1.1</ecNumber>
    </recommendedName>
</protein>
<dbReference type="AlphaFoldDB" id="A0A976FRI4"/>
<dbReference type="EMBL" id="SHOA02000015">
    <property type="protein sequence ID" value="TDH71673.1"/>
    <property type="molecule type" value="Genomic_DNA"/>
</dbReference>
<evidence type="ECO:0000256" key="5">
    <source>
        <dbReference type="ARBA" id="ARBA00023239"/>
    </source>
</evidence>
<keyword evidence="7" id="KW-0732">Signal</keyword>
<dbReference type="PANTHER" id="PTHR18952">
    <property type="entry name" value="CARBONIC ANHYDRASE"/>
    <property type="match status" value="1"/>
</dbReference>
<evidence type="ECO:0000256" key="3">
    <source>
        <dbReference type="ARBA" id="ARBA00022723"/>
    </source>
</evidence>
<dbReference type="Gene3D" id="3.10.200.10">
    <property type="entry name" value="Alpha carbonic anhydrase"/>
    <property type="match status" value="1"/>
</dbReference>